<evidence type="ECO:0000313" key="4">
    <source>
        <dbReference type="EMBL" id="TGB37855.1"/>
    </source>
</evidence>
<feature type="region of interest" description="Disordered" evidence="1">
    <location>
        <begin position="267"/>
        <end position="287"/>
    </location>
</feature>
<dbReference type="EMBL" id="RWKA01000018">
    <property type="protein sequence ID" value="TGB37855.1"/>
    <property type="molecule type" value="Genomic_DNA"/>
</dbReference>
<dbReference type="Proteomes" id="UP000297792">
    <property type="component" value="Unassembled WGS sequence"/>
</dbReference>
<evidence type="ECO:0000256" key="2">
    <source>
        <dbReference type="SAM" id="Phobius"/>
    </source>
</evidence>
<evidence type="ECO:0000256" key="1">
    <source>
        <dbReference type="SAM" id="MobiDB-lite"/>
    </source>
</evidence>
<feature type="transmembrane region" description="Helical" evidence="2">
    <location>
        <begin position="126"/>
        <end position="145"/>
    </location>
</feature>
<keyword evidence="2" id="KW-0472">Membrane</keyword>
<dbReference type="Pfam" id="PF10708">
    <property type="entry name" value="DUF2510"/>
    <property type="match status" value="1"/>
</dbReference>
<accession>A0A4Z0HKX1</accession>
<gene>
    <name evidence="4" type="ORF">EJD98_25225</name>
</gene>
<organism evidence="4 5">
    <name type="scientific">Mycolicibacterium peregrinum</name>
    <name type="common">Mycobacterium peregrinum</name>
    <dbReference type="NCBI Taxonomy" id="43304"/>
    <lineage>
        <taxon>Bacteria</taxon>
        <taxon>Bacillati</taxon>
        <taxon>Actinomycetota</taxon>
        <taxon>Actinomycetes</taxon>
        <taxon>Mycobacteriales</taxon>
        <taxon>Mycobacteriaceae</taxon>
        <taxon>Mycolicibacterium</taxon>
    </lineage>
</organism>
<evidence type="ECO:0000259" key="3">
    <source>
        <dbReference type="Pfam" id="PF10708"/>
    </source>
</evidence>
<keyword evidence="5" id="KW-1185">Reference proteome</keyword>
<name>A0A4Z0HKX1_MYCPR</name>
<feature type="domain" description="DUF2510" evidence="3">
    <location>
        <begin position="90"/>
        <end position="111"/>
    </location>
</feature>
<comment type="caution">
    <text evidence="4">The sequence shown here is derived from an EMBL/GenBank/DDBJ whole genome shotgun (WGS) entry which is preliminary data.</text>
</comment>
<keyword evidence="2" id="KW-0812">Transmembrane</keyword>
<keyword evidence="2" id="KW-1133">Transmembrane helix</keyword>
<protein>
    <submittedName>
        <fullName evidence="4">DUF2510 domain-containing protein</fullName>
    </submittedName>
</protein>
<sequence length="287" mass="31175">MKRIKASTESIVIQRSLLPLVAQPVSRRAVDCRLGMSRRVVCVSAGKIRGPRLPAAAAAPTDRSAAPRSFTACSPAIARWQYAPRMTTPAGWYPDPSGAPGLKYWDGHRWWLGPSPRAKLTSAERIAITIFCVTFGGLAGVFAIAGDGSAVAGAAIVAVLVGAPMAMVMIAVRAVKRSNQSRANRRAYEQGLAFRLDQQHQAILRGDVDAGVYGEFRPPRLPHNDHPDAEQMRRRAWQPELSGPVQAVRPKNPAPWHLVTQFPTRQFRNQAEQQASEHGATGQGAPR</sequence>
<dbReference type="AlphaFoldDB" id="A0A4Z0HKX1"/>
<feature type="compositionally biased region" description="Polar residues" evidence="1">
    <location>
        <begin position="267"/>
        <end position="276"/>
    </location>
</feature>
<feature type="transmembrane region" description="Helical" evidence="2">
    <location>
        <begin position="151"/>
        <end position="175"/>
    </location>
</feature>
<dbReference type="InterPro" id="IPR018929">
    <property type="entry name" value="DUF2510"/>
</dbReference>
<proteinExistence type="predicted"/>
<evidence type="ECO:0000313" key="5">
    <source>
        <dbReference type="Proteomes" id="UP000297792"/>
    </source>
</evidence>
<reference evidence="4 5" key="1">
    <citation type="submission" date="2018-12" db="EMBL/GenBank/DDBJ databases">
        <title>Draft genome sequences of Mycolicibacterium peregrinum isolated from a pig with lymphadenitis and from soil on the same Japanese pig farm.</title>
        <authorList>
            <person name="Komatsu T."/>
            <person name="Ohya K."/>
            <person name="Sawai K."/>
            <person name="Odoi J.O."/>
            <person name="Otsu K."/>
            <person name="Ota A."/>
            <person name="Ito T."/>
            <person name="Kawai M."/>
            <person name="Maruyama F."/>
        </authorList>
    </citation>
    <scope>NUCLEOTIDE SEQUENCE [LARGE SCALE GENOMIC DNA]</scope>
    <source>
        <strain evidence="4 5">138</strain>
    </source>
</reference>